<feature type="region of interest" description="Disordered" evidence="1">
    <location>
        <begin position="1"/>
        <end position="125"/>
    </location>
</feature>
<dbReference type="EMBL" id="JAAMPC010000002">
    <property type="protein sequence ID" value="KAG2326362.1"/>
    <property type="molecule type" value="Genomic_DNA"/>
</dbReference>
<evidence type="ECO:0000313" key="2">
    <source>
        <dbReference type="EMBL" id="KAG2326362.1"/>
    </source>
</evidence>
<name>A0A8X8B9F9_BRACI</name>
<feature type="compositionally biased region" description="Basic and acidic residues" evidence="1">
    <location>
        <begin position="30"/>
        <end position="70"/>
    </location>
</feature>
<accession>A0A8X8B9F9</accession>
<comment type="caution">
    <text evidence="2">The sequence shown here is derived from an EMBL/GenBank/DDBJ whole genome shotgun (WGS) entry which is preliminary data.</text>
</comment>
<feature type="compositionally biased region" description="Basic and acidic residues" evidence="1">
    <location>
        <begin position="8"/>
        <end position="23"/>
    </location>
</feature>
<dbReference type="Proteomes" id="UP000886595">
    <property type="component" value="Unassembled WGS sequence"/>
</dbReference>
<keyword evidence="3" id="KW-1185">Reference proteome</keyword>
<feature type="compositionally biased region" description="Basic residues" evidence="1">
    <location>
        <begin position="90"/>
        <end position="108"/>
    </location>
</feature>
<organism evidence="2 3">
    <name type="scientific">Brassica carinata</name>
    <name type="common">Ethiopian mustard</name>
    <name type="synonym">Abyssinian cabbage</name>
    <dbReference type="NCBI Taxonomy" id="52824"/>
    <lineage>
        <taxon>Eukaryota</taxon>
        <taxon>Viridiplantae</taxon>
        <taxon>Streptophyta</taxon>
        <taxon>Embryophyta</taxon>
        <taxon>Tracheophyta</taxon>
        <taxon>Spermatophyta</taxon>
        <taxon>Magnoliopsida</taxon>
        <taxon>eudicotyledons</taxon>
        <taxon>Gunneridae</taxon>
        <taxon>Pentapetalae</taxon>
        <taxon>rosids</taxon>
        <taxon>malvids</taxon>
        <taxon>Brassicales</taxon>
        <taxon>Brassicaceae</taxon>
        <taxon>Brassiceae</taxon>
        <taxon>Brassica</taxon>
    </lineage>
</organism>
<dbReference type="AlphaFoldDB" id="A0A8X8B9F9"/>
<proteinExistence type="predicted"/>
<evidence type="ECO:0000313" key="3">
    <source>
        <dbReference type="Proteomes" id="UP000886595"/>
    </source>
</evidence>
<protein>
    <submittedName>
        <fullName evidence="2">Uncharacterized protein</fullName>
    </submittedName>
</protein>
<reference evidence="2 3" key="1">
    <citation type="submission" date="2020-02" db="EMBL/GenBank/DDBJ databases">
        <authorList>
            <person name="Ma Q."/>
            <person name="Huang Y."/>
            <person name="Song X."/>
            <person name="Pei D."/>
        </authorList>
    </citation>
    <scope>NUCLEOTIDE SEQUENCE [LARGE SCALE GENOMIC DNA]</scope>
    <source>
        <strain evidence="2">Sxm20200214</strain>
        <tissue evidence="2">Leaf</tissue>
    </source>
</reference>
<gene>
    <name evidence="2" type="ORF">Bca52824_009090</name>
</gene>
<sequence length="125" mass="14307">MASSMQDEEVHHRKEEDALHEEPEQLDLNIEAKTDDEAKHKEPELDLNIEAKKQKVEQEIKDANQEDESRGGTYDDGAFNDDNNNITKKLNSRRSKGKGNRRSRRRRLGTNLDVSEPMESSGDST</sequence>
<evidence type="ECO:0000256" key="1">
    <source>
        <dbReference type="SAM" id="MobiDB-lite"/>
    </source>
</evidence>